<reference evidence="1" key="1">
    <citation type="submission" date="2018-05" db="EMBL/GenBank/DDBJ databases">
        <authorList>
            <person name="Lanie J.A."/>
            <person name="Ng W.-L."/>
            <person name="Kazmierczak K.M."/>
            <person name="Andrzejewski T.M."/>
            <person name="Davidsen T.M."/>
            <person name="Wayne K.J."/>
            <person name="Tettelin H."/>
            <person name="Glass J.I."/>
            <person name="Rusch D."/>
            <person name="Podicherti R."/>
            <person name="Tsui H.-C.T."/>
            <person name="Winkler M.E."/>
        </authorList>
    </citation>
    <scope>NUCLEOTIDE SEQUENCE</scope>
</reference>
<name>A0A382LVA4_9ZZZZ</name>
<evidence type="ECO:0000313" key="1">
    <source>
        <dbReference type="EMBL" id="SVC40679.1"/>
    </source>
</evidence>
<dbReference type="AlphaFoldDB" id="A0A382LVA4"/>
<proteinExistence type="predicted"/>
<gene>
    <name evidence="1" type="ORF">METZ01_LOCUS293533</name>
</gene>
<accession>A0A382LVA4</accession>
<organism evidence="1">
    <name type="scientific">marine metagenome</name>
    <dbReference type="NCBI Taxonomy" id="408172"/>
    <lineage>
        <taxon>unclassified sequences</taxon>
        <taxon>metagenomes</taxon>
        <taxon>ecological metagenomes</taxon>
    </lineage>
</organism>
<sequence length="64" mass="7137">MVRWLANLSTSVSNSNPAALIQCDNRDTMPKIVPQLGIQRVAKSRVTRQLTAVERERYGVLGLN</sequence>
<dbReference type="EMBL" id="UINC01089513">
    <property type="protein sequence ID" value="SVC40679.1"/>
    <property type="molecule type" value="Genomic_DNA"/>
</dbReference>
<protein>
    <submittedName>
        <fullName evidence="1">Uncharacterized protein</fullName>
    </submittedName>
</protein>